<evidence type="ECO:0000256" key="3">
    <source>
        <dbReference type="ARBA" id="ARBA00022490"/>
    </source>
</evidence>
<dbReference type="AlphaFoldDB" id="A0AAD9V7M0"/>
<comment type="subunit">
    <text evidence="10">Microtubule inner protein component of sperm flagellar doublet microtubules. Interacts with BRCA2. Interacts with the CCT chaperonin complex. Interacts with HSP70. Interacts with AK8. Interacts with CFAP45. Interacts with DNAI1. Interacts with IQDC.</text>
</comment>
<evidence type="ECO:0000256" key="5">
    <source>
        <dbReference type="ARBA" id="ARBA00022737"/>
    </source>
</evidence>
<dbReference type="PANTHER" id="PTHR13720">
    <property type="entry name" value="WD-40 REPEAT PROTEIN"/>
    <property type="match status" value="1"/>
</dbReference>
<dbReference type="SMART" id="SM00320">
    <property type="entry name" value="WD40"/>
    <property type="match status" value="3"/>
</dbReference>
<comment type="subcellular location">
    <subcellularLocation>
        <location evidence="1">Cell projection</location>
        <location evidence="1">Cilium</location>
        <location evidence="1">Flagellum</location>
    </subcellularLocation>
    <subcellularLocation>
        <location evidence="2">Cytoplasm</location>
    </subcellularLocation>
</comment>
<keyword evidence="6 11" id="KW-0966">Cell projection</keyword>
<gene>
    <name evidence="11" type="ORF">P5673_012229</name>
</gene>
<dbReference type="PANTHER" id="PTHR13720:SF14">
    <property type="entry name" value="CILIA- AND FLAGELLA-ASSOCIATED PROTEIN 52"/>
    <property type="match status" value="1"/>
</dbReference>
<proteinExistence type="inferred from homology"/>
<dbReference type="SUPFAM" id="SSF50998">
    <property type="entry name" value="Quinoprotein alcohol dehydrogenase-like"/>
    <property type="match status" value="1"/>
</dbReference>
<evidence type="ECO:0000313" key="12">
    <source>
        <dbReference type="Proteomes" id="UP001249851"/>
    </source>
</evidence>
<comment type="function">
    <text evidence="9">Microtubule inner protein (MIP) part of the dynein-decorated doublet microtubules (DMTs) in cilia axoneme. Important for proper ciliary and flagellar beating. May act in cooperation with CFAP45 and axonemal dynein subunit DNAH11. May play a role in cell growth and/or survival.</text>
</comment>
<evidence type="ECO:0000256" key="7">
    <source>
        <dbReference type="ARBA" id="ARBA00029456"/>
    </source>
</evidence>
<protein>
    <recommendedName>
        <fullName evidence="8">Cilia- and flagella-associated protein 52</fullName>
    </recommendedName>
</protein>
<evidence type="ECO:0000256" key="4">
    <source>
        <dbReference type="ARBA" id="ARBA00022574"/>
    </source>
</evidence>
<evidence type="ECO:0000256" key="1">
    <source>
        <dbReference type="ARBA" id="ARBA00004230"/>
    </source>
</evidence>
<dbReference type="InterPro" id="IPR011047">
    <property type="entry name" value="Quinoprotein_ADH-like_sf"/>
</dbReference>
<dbReference type="GO" id="GO:0031514">
    <property type="term" value="C:motile cilium"/>
    <property type="evidence" value="ECO:0007669"/>
    <property type="project" value="UniProtKB-SubCell"/>
</dbReference>
<sequence length="325" mass="35482">IVVWDVKTGQPICGSTAGCLSAGTTYAVAYASLSDEMFVTGGDNTLLMWNLEVENRKIRSYDVIMRQLKRTVKCIEMSSDDSRFYCGTTTGDILEVCAKSGYMNCYGPKDKERLSCGVLAIRILLNGDLLVGAGDGTVACIRKSSDLFVISGSVKLDGGVTSIALRGHGQQFFVGTKNSQMYLFNSTCLDAYVRIKTCHYSPSEIRVWSTKTNQEIVRITVPNMTCNAIAIKRCGSSIISESGKLLYVIDNAHQIGVTAIATTHSSCSTSTQIISGGGEGEVRVWSVRNCKWKLQEAMKEKHKGAVTAIKVRKNDKEVIITCEQF</sequence>
<evidence type="ECO:0000256" key="6">
    <source>
        <dbReference type="ARBA" id="ARBA00022846"/>
    </source>
</evidence>
<accession>A0AAD9V7M0</accession>
<keyword evidence="12" id="KW-1185">Reference proteome</keyword>
<name>A0AAD9V7M0_ACRCE</name>
<dbReference type="Pfam" id="PF00400">
    <property type="entry name" value="WD40"/>
    <property type="match status" value="1"/>
</dbReference>
<evidence type="ECO:0000256" key="2">
    <source>
        <dbReference type="ARBA" id="ARBA00004496"/>
    </source>
</evidence>
<keyword evidence="5" id="KW-0677">Repeat</keyword>
<keyword evidence="6 11" id="KW-0282">Flagellum</keyword>
<evidence type="ECO:0000256" key="8">
    <source>
        <dbReference type="ARBA" id="ARBA00029552"/>
    </source>
</evidence>
<evidence type="ECO:0000256" key="9">
    <source>
        <dbReference type="ARBA" id="ARBA00046056"/>
    </source>
</evidence>
<comment type="similarity">
    <text evidence="7">Belongs to the CFAP52 family.</text>
</comment>
<dbReference type="Gene3D" id="2.130.10.10">
    <property type="entry name" value="YVTN repeat-like/Quinoprotein amine dehydrogenase"/>
    <property type="match status" value="2"/>
</dbReference>
<evidence type="ECO:0000256" key="10">
    <source>
        <dbReference type="ARBA" id="ARBA00047117"/>
    </source>
</evidence>
<keyword evidence="4" id="KW-0853">WD repeat</keyword>
<dbReference type="EMBL" id="JARQWQ010000023">
    <property type="protein sequence ID" value="KAK2564017.1"/>
    <property type="molecule type" value="Genomic_DNA"/>
</dbReference>
<evidence type="ECO:0000313" key="11">
    <source>
        <dbReference type="EMBL" id="KAK2564017.1"/>
    </source>
</evidence>
<organism evidence="11 12">
    <name type="scientific">Acropora cervicornis</name>
    <name type="common">Staghorn coral</name>
    <dbReference type="NCBI Taxonomy" id="6130"/>
    <lineage>
        <taxon>Eukaryota</taxon>
        <taxon>Metazoa</taxon>
        <taxon>Cnidaria</taxon>
        <taxon>Anthozoa</taxon>
        <taxon>Hexacorallia</taxon>
        <taxon>Scleractinia</taxon>
        <taxon>Astrocoeniina</taxon>
        <taxon>Acroporidae</taxon>
        <taxon>Acropora</taxon>
    </lineage>
</organism>
<dbReference type="InterPro" id="IPR015943">
    <property type="entry name" value="WD40/YVTN_repeat-like_dom_sf"/>
</dbReference>
<dbReference type="InterPro" id="IPR001680">
    <property type="entry name" value="WD40_rpt"/>
</dbReference>
<keyword evidence="6 11" id="KW-0969">Cilium</keyword>
<dbReference type="Proteomes" id="UP001249851">
    <property type="component" value="Unassembled WGS sequence"/>
</dbReference>
<comment type="caution">
    <text evidence="11">The sequence shown here is derived from an EMBL/GenBank/DDBJ whole genome shotgun (WGS) entry which is preliminary data.</text>
</comment>
<keyword evidence="3" id="KW-0963">Cytoplasm</keyword>
<reference evidence="11" key="1">
    <citation type="journal article" date="2023" name="G3 (Bethesda)">
        <title>Whole genome assembly and annotation of the endangered Caribbean coral Acropora cervicornis.</title>
        <authorList>
            <person name="Selwyn J.D."/>
            <person name="Vollmer S.V."/>
        </authorList>
    </citation>
    <scope>NUCLEOTIDE SEQUENCE</scope>
    <source>
        <strain evidence="11">K2</strain>
    </source>
</reference>
<dbReference type="GO" id="GO:0005930">
    <property type="term" value="C:axoneme"/>
    <property type="evidence" value="ECO:0007669"/>
    <property type="project" value="UniProtKB-ARBA"/>
</dbReference>
<feature type="non-terminal residue" evidence="11">
    <location>
        <position position="325"/>
    </location>
</feature>
<reference evidence="11" key="2">
    <citation type="journal article" date="2023" name="Science">
        <title>Genomic signatures of disease resistance in endangered staghorn corals.</title>
        <authorList>
            <person name="Vollmer S.V."/>
            <person name="Selwyn J.D."/>
            <person name="Despard B.A."/>
            <person name="Roesel C.L."/>
        </authorList>
    </citation>
    <scope>NUCLEOTIDE SEQUENCE</scope>
    <source>
        <strain evidence="11">K2</strain>
    </source>
</reference>
<dbReference type="InterPro" id="IPR050630">
    <property type="entry name" value="WD_repeat_EMAP"/>
</dbReference>